<evidence type="ECO:0000256" key="4">
    <source>
        <dbReference type="RuleBase" id="RU003744"/>
    </source>
</evidence>
<accession>A0A9X4YFM3</accession>
<organism evidence="6 7">
    <name type="scientific">Vreelandella halophila</name>
    <dbReference type="NCBI Taxonomy" id="86177"/>
    <lineage>
        <taxon>Bacteria</taxon>
        <taxon>Pseudomonadati</taxon>
        <taxon>Pseudomonadota</taxon>
        <taxon>Gammaproteobacteria</taxon>
        <taxon>Oceanospirillales</taxon>
        <taxon>Halomonadaceae</taxon>
        <taxon>Vreelandella</taxon>
    </lineage>
</organism>
<comment type="subcellular location">
    <subcellularLocation>
        <location evidence="1">Cell envelope</location>
    </subcellularLocation>
</comment>
<keyword evidence="3" id="KW-0732">Signal</keyword>
<evidence type="ECO:0000313" key="6">
    <source>
        <dbReference type="EMBL" id="MYL28133.1"/>
    </source>
</evidence>
<protein>
    <submittedName>
        <fullName evidence="6">Transporter substrate-binding domain-containing protein</fullName>
    </submittedName>
</protein>
<evidence type="ECO:0000256" key="1">
    <source>
        <dbReference type="ARBA" id="ARBA00004196"/>
    </source>
</evidence>
<evidence type="ECO:0000313" key="7">
    <source>
        <dbReference type="Proteomes" id="UP000460751"/>
    </source>
</evidence>
<reference evidence="6 7" key="1">
    <citation type="submission" date="2019-11" db="EMBL/GenBank/DDBJ databases">
        <title>Genome sequences of 17 halophilic strains isolated from different environments.</title>
        <authorList>
            <person name="Furrow R.E."/>
        </authorList>
    </citation>
    <scope>NUCLEOTIDE SEQUENCE [LARGE SCALE GENOMIC DNA]</scope>
    <source>
        <strain evidence="6 7">22507_15_FS</strain>
    </source>
</reference>
<dbReference type="PANTHER" id="PTHR35936:SF6">
    <property type="entry name" value="AMINO ACID ABC TRANSPORTER SUBSTRATE-BINDING PAAT FAMILY PROTEIN"/>
    <property type="match status" value="1"/>
</dbReference>
<dbReference type="SMART" id="SM00062">
    <property type="entry name" value="PBPb"/>
    <property type="match status" value="1"/>
</dbReference>
<dbReference type="InterPro" id="IPR018313">
    <property type="entry name" value="SBP_3_CS"/>
</dbReference>
<dbReference type="Proteomes" id="UP000460751">
    <property type="component" value="Unassembled WGS sequence"/>
</dbReference>
<keyword evidence="7" id="KW-1185">Reference proteome</keyword>
<sequence>MGISMTNSSAPRKHSRPWARPSTIIAALILVLTAPATSFACELRMGWEPWKPYQYRDDQGDLRGLDIDLIRAIANRMDCELALVKQPWMRHLRELREGRVDLAAGADYTPERADFAYFSRPYRTETVRLFMRQGEPDEYELSALKDVIERDLKIGITQGYDYGKQFEALRQHPHAHNHIETTRSDLLNYRKLARKRIDAILADPLVLRTRVKGSAFEDAFEAHPLRVKQAPIHVMFSRASTSKALVQRFNNALEAITGTGMYDRIFNRYNSVRQSKPAIFSE</sequence>
<gene>
    <name evidence="6" type="ORF">GLW01_15180</name>
</gene>
<dbReference type="Pfam" id="PF00497">
    <property type="entry name" value="SBP_bac_3"/>
    <property type="match status" value="1"/>
</dbReference>
<proteinExistence type="inferred from homology"/>
<evidence type="ECO:0000259" key="5">
    <source>
        <dbReference type="SMART" id="SM00062"/>
    </source>
</evidence>
<evidence type="ECO:0000256" key="2">
    <source>
        <dbReference type="ARBA" id="ARBA00010333"/>
    </source>
</evidence>
<comment type="caution">
    <text evidence="6">The sequence shown here is derived from an EMBL/GenBank/DDBJ whole genome shotgun (WGS) entry which is preliminary data.</text>
</comment>
<evidence type="ECO:0000256" key="3">
    <source>
        <dbReference type="ARBA" id="ARBA00022729"/>
    </source>
</evidence>
<dbReference type="SUPFAM" id="SSF53850">
    <property type="entry name" value="Periplasmic binding protein-like II"/>
    <property type="match status" value="1"/>
</dbReference>
<dbReference type="EMBL" id="WMEX01000011">
    <property type="protein sequence ID" value="MYL28133.1"/>
    <property type="molecule type" value="Genomic_DNA"/>
</dbReference>
<name>A0A9X4YFM3_9GAMM</name>
<dbReference type="PROSITE" id="PS01039">
    <property type="entry name" value="SBP_BACTERIAL_3"/>
    <property type="match status" value="1"/>
</dbReference>
<dbReference type="OrthoDB" id="9768183at2"/>
<dbReference type="Gene3D" id="3.40.190.10">
    <property type="entry name" value="Periplasmic binding protein-like II"/>
    <property type="match status" value="2"/>
</dbReference>
<dbReference type="PANTHER" id="PTHR35936">
    <property type="entry name" value="MEMBRANE-BOUND LYTIC MUREIN TRANSGLYCOSYLASE F"/>
    <property type="match status" value="1"/>
</dbReference>
<dbReference type="AlphaFoldDB" id="A0A9X4YFM3"/>
<dbReference type="GO" id="GO:0030313">
    <property type="term" value="C:cell envelope"/>
    <property type="evidence" value="ECO:0007669"/>
    <property type="project" value="UniProtKB-SubCell"/>
</dbReference>
<dbReference type="RefSeq" id="WP_160899625.1">
    <property type="nucleotide sequence ID" value="NZ_WMEX01000011.1"/>
</dbReference>
<dbReference type="InterPro" id="IPR001638">
    <property type="entry name" value="Solute-binding_3/MltF_N"/>
</dbReference>
<feature type="domain" description="Solute-binding protein family 3/N-terminal" evidence="5">
    <location>
        <begin position="42"/>
        <end position="273"/>
    </location>
</feature>
<comment type="similarity">
    <text evidence="2 4">Belongs to the bacterial solute-binding protein 3 family.</text>
</comment>